<proteinExistence type="predicted"/>
<dbReference type="EMBL" id="BLXT01008499">
    <property type="protein sequence ID" value="GFO49729.1"/>
    <property type="molecule type" value="Genomic_DNA"/>
</dbReference>
<name>A0AAV4E0A2_9GAST</name>
<gene>
    <name evidence="2" type="ORF">PoB_007623400</name>
</gene>
<comment type="caution">
    <text evidence="2">The sequence shown here is derived from an EMBL/GenBank/DDBJ whole genome shotgun (WGS) entry which is preliminary data.</text>
</comment>
<organism evidence="2 3">
    <name type="scientific">Plakobranchus ocellatus</name>
    <dbReference type="NCBI Taxonomy" id="259542"/>
    <lineage>
        <taxon>Eukaryota</taxon>
        <taxon>Metazoa</taxon>
        <taxon>Spiralia</taxon>
        <taxon>Lophotrochozoa</taxon>
        <taxon>Mollusca</taxon>
        <taxon>Gastropoda</taxon>
        <taxon>Heterobranchia</taxon>
        <taxon>Euthyneura</taxon>
        <taxon>Panpulmonata</taxon>
        <taxon>Sacoglossa</taxon>
        <taxon>Placobranchoidea</taxon>
        <taxon>Plakobranchidae</taxon>
        <taxon>Plakobranchus</taxon>
    </lineage>
</organism>
<evidence type="ECO:0000256" key="1">
    <source>
        <dbReference type="SAM" id="MobiDB-lite"/>
    </source>
</evidence>
<feature type="region of interest" description="Disordered" evidence="1">
    <location>
        <begin position="1"/>
        <end position="21"/>
    </location>
</feature>
<accession>A0AAV4E0A2</accession>
<evidence type="ECO:0000313" key="3">
    <source>
        <dbReference type="Proteomes" id="UP000735302"/>
    </source>
</evidence>
<keyword evidence="3" id="KW-1185">Reference proteome</keyword>
<evidence type="ECO:0000313" key="2">
    <source>
        <dbReference type="EMBL" id="GFO49729.1"/>
    </source>
</evidence>
<protein>
    <submittedName>
        <fullName evidence="2">Uncharacterized protein</fullName>
    </submittedName>
</protein>
<dbReference type="Proteomes" id="UP000735302">
    <property type="component" value="Unassembled WGS sequence"/>
</dbReference>
<sequence length="137" mass="15050">MSLLGNTEACSGFNPDPPSNSIRFAGQTPGRTWVGPTLTVSSLTQTPLFSETRRPEAKLDELEFLPPNYRGACSGPVLSYNSITTPKLFSANRFVLPANSHADVAFLYMAASSEKTPPKQLSEDRRDKKKIESLSYH</sequence>
<reference evidence="2 3" key="1">
    <citation type="journal article" date="2021" name="Elife">
        <title>Chloroplast acquisition without the gene transfer in kleptoplastic sea slugs, Plakobranchus ocellatus.</title>
        <authorList>
            <person name="Maeda T."/>
            <person name="Takahashi S."/>
            <person name="Yoshida T."/>
            <person name="Shimamura S."/>
            <person name="Takaki Y."/>
            <person name="Nagai Y."/>
            <person name="Toyoda A."/>
            <person name="Suzuki Y."/>
            <person name="Arimoto A."/>
            <person name="Ishii H."/>
            <person name="Satoh N."/>
            <person name="Nishiyama T."/>
            <person name="Hasebe M."/>
            <person name="Maruyama T."/>
            <person name="Minagawa J."/>
            <person name="Obokata J."/>
            <person name="Shigenobu S."/>
        </authorList>
    </citation>
    <scope>NUCLEOTIDE SEQUENCE [LARGE SCALE GENOMIC DNA]</scope>
</reference>
<feature type="region of interest" description="Disordered" evidence="1">
    <location>
        <begin position="113"/>
        <end position="137"/>
    </location>
</feature>
<feature type="compositionally biased region" description="Basic and acidic residues" evidence="1">
    <location>
        <begin position="121"/>
        <end position="137"/>
    </location>
</feature>
<dbReference type="AlphaFoldDB" id="A0AAV4E0A2"/>